<evidence type="ECO:0000313" key="4">
    <source>
        <dbReference type="EMBL" id="EDO47249.1"/>
    </source>
</evidence>
<keyword evidence="5" id="KW-1185">Reference proteome</keyword>
<keyword evidence="2" id="KW-0847">Vitamin C</keyword>
<dbReference type="AlphaFoldDB" id="A7RMC5"/>
<dbReference type="Proteomes" id="UP000001593">
    <property type="component" value="Unassembled WGS sequence"/>
</dbReference>
<dbReference type="eggNOG" id="KOG1591">
    <property type="taxonomic scope" value="Eukaryota"/>
</dbReference>
<dbReference type="GO" id="GO:0046872">
    <property type="term" value="F:metal ion binding"/>
    <property type="evidence" value="ECO:0007669"/>
    <property type="project" value="UniProtKB-KW"/>
</dbReference>
<dbReference type="STRING" id="45351.A7RMC5"/>
<evidence type="ECO:0000256" key="1">
    <source>
        <dbReference type="ARBA" id="ARBA00022723"/>
    </source>
</evidence>
<keyword evidence="3" id="KW-0408">Iron</keyword>
<dbReference type="InParanoid" id="A7RMC5"/>
<organism evidence="4 5">
    <name type="scientific">Nematostella vectensis</name>
    <name type="common">Starlet sea anemone</name>
    <dbReference type="NCBI Taxonomy" id="45351"/>
    <lineage>
        <taxon>Eukaryota</taxon>
        <taxon>Metazoa</taxon>
        <taxon>Cnidaria</taxon>
        <taxon>Anthozoa</taxon>
        <taxon>Hexacorallia</taxon>
        <taxon>Actiniaria</taxon>
        <taxon>Edwardsiidae</taxon>
        <taxon>Nematostella</taxon>
    </lineage>
</organism>
<protein>
    <recommendedName>
        <fullName evidence="6">Prolyl 4-hydroxylase alpha subunit Fe(2+) 2OG dioxygenase domain-containing protein</fullName>
    </recommendedName>
</protein>
<dbReference type="PANTHER" id="PTHR10869:SF246">
    <property type="entry name" value="TRANSMEMBRANE PROLYL 4-HYDROXYLASE"/>
    <property type="match status" value="1"/>
</dbReference>
<proteinExistence type="predicted"/>
<dbReference type="PANTHER" id="PTHR10869">
    <property type="entry name" value="PROLYL 4-HYDROXYLASE ALPHA SUBUNIT"/>
    <property type="match status" value="1"/>
</dbReference>
<dbReference type="GO" id="GO:0031418">
    <property type="term" value="F:L-ascorbic acid binding"/>
    <property type="evidence" value="ECO:0007669"/>
    <property type="project" value="UniProtKB-KW"/>
</dbReference>
<dbReference type="Gene3D" id="2.60.120.620">
    <property type="entry name" value="q2cbj1_9rhob like domain"/>
    <property type="match status" value="1"/>
</dbReference>
<dbReference type="HOGENOM" id="CLU_2148815_0_0_1"/>
<dbReference type="PhylomeDB" id="A7RMC5"/>
<evidence type="ECO:0008006" key="6">
    <source>
        <dbReference type="Google" id="ProtNLM"/>
    </source>
</evidence>
<dbReference type="KEGG" id="nve:5519411"/>
<evidence type="ECO:0000256" key="2">
    <source>
        <dbReference type="ARBA" id="ARBA00022896"/>
    </source>
</evidence>
<dbReference type="FunFam" id="2.60.120.620:FF:000065">
    <property type="entry name" value="Predicted protein"/>
    <property type="match status" value="1"/>
</dbReference>
<feature type="non-terminal residue" evidence="4">
    <location>
        <position position="1"/>
    </location>
</feature>
<keyword evidence="1" id="KW-0479">Metal-binding</keyword>
<evidence type="ECO:0000313" key="5">
    <source>
        <dbReference type="Proteomes" id="UP000001593"/>
    </source>
</evidence>
<name>A7RMC5_NEMVE</name>
<evidence type="ECO:0000256" key="3">
    <source>
        <dbReference type="ARBA" id="ARBA00023004"/>
    </source>
</evidence>
<gene>
    <name evidence="4" type="ORF">NEMVEDRAFT_v1g199236</name>
</gene>
<reference evidence="4 5" key="1">
    <citation type="journal article" date="2007" name="Science">
        <title>Sea anemone genome reveals ancestral eumetazoan gene repertoire and genomic organization.</title>
        <authorList>
            <person name="Putnam N.H."/>
            <person name="Srivastava M."/>
            <person name="Hellsten U."/>
            <person name="Dirks B."/>
            <person name="Chapman J."/>
            <person name="Salamov A."/>
            <person name="Terry A."/>
            <person name="Shapiro H."/>
            <person name="Lindquist E."/>
            <person name="Kapitonov V.V."/>
            <person name="Jurka J."/>
            <person name="Genikhovich G."/>
            <person name="Grigoriev I.V."/>
            <person name="Lucas S.M."/>
            <person name="Steele R.E."/>
            <person name="Finnerty J.R."/>
            <person name="Technau U."/>
            <person name="Martindale M.Q."/>
            <person name="Rokhsar D.S."/>
        </authorList>
    </citation>
    <scope>NUCLEOTIDE SEQUENCE [LARGE SCALE GENOMIC DNA]</scope>
    <source>
        <strain evidence="5">CH2 X CH6</strain>
    </source>
</reference>
<dbReference type="InterPro" id="IPR045054">
    <property type="entry name" value="P4HA-like"/>
</dbReference>
<dbReference type="EMBL" id="DS469520">
    <property type="protein sequence ID" value="EDO47249.1"/>
    <property type="molecule type" value="Genomic_DNA"/>
</dbReference>
<accession>A7RMC5</accession>
<sequence length="125" mass="14063">YITIIYFLTDVEKGGQTAFPVADNATFSETAWRDATKHVSNLSSYCASANLLVTPKKGKAIMWYNHVLDGQTGWIGDLDPTSYHGGCDVIKGHKLIMNSWINVIGEDFEHLKPWRDKRERIVGYG</sequence>